<dbReference type="PANTHER" id="PTHR47197:SF3">
    <property type="entry name" value="DIHYDRO-HEME D1 DEHYDROGENASE"/>
    <property type="match status" value="1"/>
</dbReference>
<proteinExistence type="predicted"/>
<evidence type="ECO:0000256" key="1">
    <source>
        <dbReference type="SAM" id="MobiDB-lite"/>
    </source>
</evidence>
<dbReference type="InterPro" id="IPR011045">
    <property type="entry name" value="N2O_reductase_N"/>
</dbReference>
<dbReference type="STRING" id="92487.SAMN02745130_00666"/>
<evidence type="ECO:0000313" key="3">
    <source>
        <dbReference type="EMBL" id="SKA70139.1"/>
    </source>
</evidence>
<reference evidence="4" key="1">
    <citation type="submission" date="2017-02" db="EMBL/GenBank/DDBJ databases">
        <authorList>
            <person name="Varghese N."/>
            <person name="Submissions S."/>
        </authorList>
    </citation>
    <scope>NUCLEOTIDE SEQUENCE [LARGE SCALE GENOMIC DNA]</scope>
    <source>
        <strain evidence="4">ATCC 49788</strain>
    </source>
</reference>
<protein>
    <submittedName>
        <fullName evidence="3">40-residue YVTN family beta-propeller repeat-containing protein</fullName>
    </submittedName>
</protein>
<feature type="signal peptide" evidence="2">
    <location>
        <begin position="1"/>
        <end position="24"/>
    </location>
</feature>
<dbReference type="InterPro" id="IPR051200">
    <property type="entry name" value="Host-pathogen_enzymatic-act"/>
</dbReference>
<dbReference type="InterPro" id="IPR015943">
    <property type="entry name" value="WD40/YVTN_repeat-like_dom_sf"/>
</dbReference>
<dbReference type="PANTHER" id="PTHR47197">
    <property type="entry name" value="PROTEIN NIRF"/>
    <property type="match status" value="1"/>
</dbReference>
<dbReference type="RefSeq" id="WP_078921143.1">
    <property type="nucleotide sequence ID" value="NZ_FUYB01000002.1"/>
</dbReference>
<dbReference type="Proteomes" id="UP000190460">
    <property type="component" value="Unassembled WGS sequence"/>
</dbReference>
<name>A0A1T4VZ17_9GAMM</name>
<dbReference type="SUPFAM" id="SSF50974">
    <property type="entry name" value="Nitrous oxide reductase, N-terminal domain"/>
    <property type="match status" value="1"/>
</dbReference>
<feature type="chain" id="PRO_5012052344" evidence="2">
    <location>
        <begin position="25"/>
        <end position="381"/>
    </location>
</feature>
<dbReference type="OrthoDB" id="145213at2"/>
<dbReference type="Pfam" id="PF10282">
    <property type="entry name" value="Lactonase"/>
    <property type="match status" value="1"/>
</dbReference>
<dbReference type="Gene3D" id="2.130.10.10">
    <property type="entry name" value="YVTN repeat-like/Quinoprotein amine dehydrogenase"/>
    <property type="match status" value="2"/>
</dbReference>
<dbReference type="InterPro" id="IPR019405">
    <property type="entry name" value="Lactonase_7-beta_prop"/>
</dbReference>
<sequence length="381" mass="41274">MHPLLVRQLTLAALILACTLPVYAKDTGYLFVSSEKDNHITVLDGKTYAVVKRIGTAARPRHLQFNPDHTQIYVAAGDGKAIDVIDVAKLELVDRIGEIDDPELFDLSPDGKTLYISLEDDGALGILDLDEYFAKREGKPDLTVAEAAPEGDTSEAEDDAADDDEKEGEAKEGETKEGESEEDEQLPGMTTVEVGEEPEGILVSPDGKIAYVTSEVANTVHVVDTASKEIKANIVVGNRPRRFALTPDQKELWVSNELSSSISILDPASQKLIETITFLPPGFRAEDVTPVGITLSKDGKTAIVALGRANHVAFVDVASRKVTHYVLVGKRAWNTTLNKDDSLLFVVNGLSDDLSIIDVASRKVLKSVPIARVPHTVLIDD</sequence>
<keyword evidence="2" id="KW-0732">Signal</keyword>
<feature type="region of interest" description="Disordered" evidence="1">
    <location>
        <begin position="140"/>
        <end position="200"/>
    </location>
</feature>
<feature type="compositionally biased region" description="Acidic residues" evidence="1">
    <location>
        <begin position="152"/>
        <end position="167"/>
    </location>
</feature>
<keyword evidence="4" id="KW-1185">Reference proteome</keyword>
<feature type="compositionally biased region" description="Basic and acidic residues" evidence="1">
    <location>
        <begin position="168"/>
        <end position="178"/>
    </location>
</feature>
<evidence type="ECO:0000313" key="4">
    <source>
        <dbReference type="Proteomes" id="UP000190460"/>
    </source>
</evidence>
<evidence type="ECO:0000256" key="2">
    <source>
        <dbReference type="SAM" id="SignalP"/>
    </source>
</evidence>
<dbReference type="PROSITE" id="PS51257">
    <property type="entry name" value="PROKAR_LIPOPROTEIN"/>
    <property type="match status" value="1"/>
</dbReference>
<dbReference type="NCBIfam" id="TIGR02276">
    <property type="entry name" value="beta_rpt_yvtn"/>
    <property type="match status" value="2"/>
</dbReference>
<dbReference type="AlphaFoldDB" id="A0A1T4VZ17"/>
<gene>
    <name evidence="3" type="ORF">SAMN02745130_00666</name>
</gene>
<dbReference type="InterPro" id="IPR011964">
    <property type="entry name" value="YVTN_b-propeller_repeat"/>
</dbReference>
<organism evidence="3 4">
    <name type="scientific">Thiothrix eikelboomii</name>
    <dbReference type="NCBI Taxonomy" id="92487"/>
    <lineage>
        <taxon>Bacteria</taxon>
        <taxon>Pseudomonadati</taxon>
        <taxon>Pseudomonadota</taxon>
        <taxon>Gammaproteobacteria</taxon>
        <taxon>Thiotrichales</taxon>
        <taxon>Thiotrichaceae</taxon>
        <taxon>Thiothrix</taxon>
    </lineage>
</organism>
<dbReference type="EMBL" id="FUYB01000002">
    <property type="protein sequence ID" value="SKA70139.1"/>
    <property type="molecule type" value="Genomic_DNA"/>
</dbReference>
<accession>A0A1T4VZ17</accession>